<sequence length="307" mass="32987">MFALSILFVAAVASALPFDQLTKTLPQDVAHIGLDEEAGEYVAYKLNGEVYGRYPVTSGAQAITKRDSTCGDLSAEQAQQMSGWNILNKYADDNWGTGSRNIVTNPSEYLDRPAQVCISDEVVQLNFDKDPVCQSHTTTTEGKLVGTDGTVAIGVNQGFTTDTSYTVSQASTLGIDSTLSVKIGIPEVADVTQSYTISTSVTNTLSSTFDVAYNDLSIVTVTMKAPEGQTCTAKAETKTCNLSANGTIRYLATGWVWFNYDSKTQGHYKWAANIDNIITNIDDRSTTSKFSGSMSADTHTAYEGVCA</sequence>
<evidence type="ECO:0000313" key="3">
    <source>
        <dbReference type="Proteomes" id="UP000054007"/>
    </source>
</evidence>
<reference evidence="2 3" key="1">
    <citation type="journal article" date="2015" name="Fungal Genet. Biol.">
        <title>Evolution of novel wood decay mechanisms in Agaricales revealed by the genome sequences of Fistulina hepatica and Cylindrobasidium torrendii.</title>
        <authorList>
            <person name="Floudas D."/>
            <person name="Held B.W."/>
            <person name="Riley R."/>
            <person name="Nagy L.G."/>
            <person name="Koehler G."/>
            <person name="Ransdell A.S."/>
            <person name="Younus H."/>
            <person name="Chow J."/>
            <person name="Chiniquy J."/>
            <person name="Lipzen A."/>
            <person name="Tritt A."/>
            <person name="Sun H."/>
            <person name="Haridas S."/>
            <person name="LaButti K."/>
            <person name="Ohm R.A."/>
            <person name="Kues U."/>
            <person name="Blanchette R.A."/>
            <person name="Grigoriev I.V."/>
            <person name="Minto R.E."/>
            <person name="Hibbett D.S."/>
        </authorList>
    </citation>
    <scope>NUCLEOTIDE SEQUENCE [LARGE SCALE GENOMIC DNA]</scope>
    <source>
        <strain evidence="2 3">FP15055 ss-10</strain>
    </source>
</reference>
<evidence type="ECO:0000313" key="2">
    <source>
        <dbReference type="EMBL" id="KIY72776.1"/>
    </source>
</evidence>
<gene>
    <name evidence="2" type="ORF">CYLTODRAFT_449519</name>
</gene>
<organism evidence="2 3">
    <name type="scientific">Cylindrobasidium torrendii FP15055 ss-10</name>
    <dbReference type="NCBI Taxonomy" id="1314674"/>
    <lineage>
        <taxon>Eukaryota</taxon>
        <taxon>Fungi</taxon>
        <taxon>Dikarya</taxon>
        <taxon>Basidiomycota</taxon>
        <taxon>Agaricomycotina</taxon>
        <taxon>Agaricomycetes</taxon>
        <taxon>Agaricomycetidae</taxon>
        <taxon>Agaricales</taxon>
        <taxon>Marasmiineae</taxon>
        <taxon>Physalacriaceae</taxon>
        <taxon>Cylindrobasidium</taxon>
    </lineage>
</organism>
<dbReference type="EMBL" id="KN880440">
    <property type="protein sequence ID" value="KIY72776.1"/>
    <property type="molecule type" value="Genomic_DNA"/>
</dbReference>
<proteinExistence type="predicted"/>
<keyword evidence="1" id="KW-0732">Signal</keyword>
<dbReference type="OrthoDB" id="3010635at2759"/>
<name>A0A0D7BT52_9AGAR</name>
<feature type="signal peptide" evidence="1">
    <location>
        <begin position="1"/>
        <end position="15"/>
    </location>
</feature>
<accession>A0A0D7BT52</accession>
<dbReference type="Gene3D" id="2.170.15.10">
    <property type="entry name" value="Proaerolysin, chain A, domain 3"/>
    <property type="match status" value="1"/>
</dbReference>
<feature type="chain" id="PRO_5013108027" evidence="1">
    <location>
        <begin position="16"/>
        <end position="307"/>
    </location>
</feature>
<dbReference type="Proteomes" id="UP000054007">
    <property type="component" value="Unassembled WGS sequence"/>
</dbReference>
<protein>
    <submittedName>
        <fullName evidence="2">Uncharacterized protein</fullName>
    </submittedName>
</protein>
<dbReference type="AlphaFoldDB" id="A0A0D7BT52"/>
<evidence type="ECO:0000256" key="1">
    <source>
        <dbReference type="SAM" id="SignalP"/>
    </source>
</evidence>
<keyword evidence="3" id="KW-1185">Reference proteome</keyword>